<keyword evidence="14" id="KW-1185">Reference proteome</keyword>
<comment type="catalytic activity">
    <reaction evidence="8">
        <text>L-seryl-[protein] + ATP = O-phospho-L-seryl-[protein] + ADP + H(+)</text>
        <dbReference type="Rhea" id="RHEA:17989"/>
        <dbReference type="Rhea" id="RHEA-COMP:9863"/>
        <dbReference type="Rhea" id="RHEA-COMP:11604"/>
        <dbReference type="ChEBI" id="CHEBI:15378"/>
        <dbReference type="ChEBI" id="CHEBI:29999"/>
        <dbReference type="ChEBI" id="CHEBI:30616"/>
        <dbReference type="ChEBI" id="CHEBI:83421"/>
        <dbReference type="ChEBI" id="CHEBI:456216"/>
        <dbReference type="EC" id="2.7.12.1"/>
    </reaction>
</comment>
<keyword evidence="3" id="KW-0723">Serine/threonine-protein kinase</keyword>
<dbReference type="InterPro" id="IPR050494">
    <property type="entry name" value="Ser_Thr_dual-spec_kinase"/>
</dbReference>
<dbReference type="EC" id="2.7.12.1" evidence="2"/>
<keyword evidence="7" id="KW-0067">ATP-binding</keyword>
<comment type="similarity">
    <text evidence="1">Belongs to the protein kinase superfamily. CMGC Ser/Thr protein kinase family. MNB/DYRK subfamily.</text>
</comment>
<evidence type="ECO:0000259" key="12">
    <source>
        <dbReference type="PROSITE" id="PS50011"/>
    </source>
</evidence>
<evidence type="ECO:0000313" key="14">
    <source>
        <dbReference type="Proteomes" id="UP001470230"/>
    </source>
</evidence>
<dbReference type="PROSITE" id="PS50011">
    <property type="entry name" value="PROTEIN_KINASE_DOM"/>
    <property type="match status" value="1"/>
</dbReference>
<evidence type="ECO:0000256" key="8">
    <source>
        <dbReference type="ARBA" id="ARBA00049003"/>
    </source>
</evidence>
<dbReference type="Gene3D" id="3.30.10.30">
    <property type="entry name" value="DYRK"/>
    <property type="match status" value="1"/>
</dbReference>
<reference evidence="13 14" key="1">
    <citation type="submission" date="2024-04" db="EMBL/GenBank/DDBJ databases">
        <title>Tritrichomonas musculus Genome.</title>
        <authorList>
            <person name="Alves-Ferreira E."/>
            <person name="Grigg M."/>
            <person name="Lorenzi H."/>
            <person name="Galac M."/>
        </authorList>
    </citation>
    <scope>NUCLEOTIDE SEQUENCE [LARGE SCALE GENOMIC DNA]</scope>
    <source>
        <strain evidence="13 14">EAF2021</strain>
    </source>
</reference>
<dbReference type="SMART" id="SM00220">
    <property type="entry name" value="S_TKc"/>
    <property type="match status" value="1"/>
</dbReference>
<comment type="catalytic activity">
    <reaction evidence="9">
        <text>L-threonyl-[protein] + ATP = O-phospho-L-threonyl-[protein] + ADP + H(+)</text>
        <dbReference type="Rhea" id="RHEA:46608"/>
        <dbReference type="Rhea" id="RHEA-COMP:11060"/>
        <dbReference type="Rhea" id="RHEA-COMP:11605"/>
        <dbReference type="ChEBI" id="CHEBI:15378"/>
        <dbReference type="ChEBI" id="CHEBI:30013"/>
        <dbReference type="ChEBI" id="CHEBI:30616"/>
        <dbReference type="ChEBI" id="CHEBI:61977"/>
        <dbReference type="ChEBI" id="CHEBI:456216"/>
        <dbReference type="EC" id="2.7.12.1"/>
    </reaction>
</comment>
<dbReference type="Gene3D" id="1.10.510.10">
    <property type="entry name" value="Transferase(Phosphotransferase) domain 1"/>
    <property type="match status" value="1"/>
</dbReference>
<evidence type="ECO:0000256" key="1">
    <source>
        <dbReference type="ARBA" id="ARBA00008867"/>
    </source>
</evidence>
<dbReference type="PANTHER" id="PTHR24058">
    <property type="entry name" value="DUAL SPECIFICITY PROTEIN KINASE"/>
    <property type="match status" value="1"/>
</dbReference>
<evidence type="ECO:0000256" key="7">
    <source>
        <dbReference type="ARBA" id="ARBA00022840"/>
    </source>
</evidence>
<accession>A0ABR2KIK2</accession>
<keyword evidence="5" id="KW-0547">Nucleotide-binding</keyword>
<keyword evidence="4" id="KW-0808">Transferase</keyword>
<organism evidence="13 14">
    <name type="scientific">Tritrichomonas musculus</name>
    <dbReference type="NCBI Taxonomy" id="1915356"/>
    <lineage>
        <taxon>Eukaryota</taxon>
        <taxon>Metamonada</taxon>
        <taxon>Parabasalia</taxon>
        <taxon>Tritrichomonadida</taxon>
        <taxon>Tritrichomonadidae</taxon>
        <taxon>Tritrichomonas</taxon>
    </lineage>
</organism>
<comment type="catalytic activity">
    <reaction evidence="10">
        <text>L-tyrosyl-[protein] + ATP = O-phospho-L-tyrosyl-[protein] + ADP + H(+)</text>
        <dbReference type="Rhea" id="RHEA:10596"/>
        <dbReference type="Rhea" id="RHEA-COMP:10136"/>
        <dbReference type="Rhea" id="RHEA-COMP:20101"/>
        <dbReference type="ChEBI" id="CHEBI:15378"/>
        <dbReference type="ChEBI" id="CHEBI:30616"/>
        <dbReference type="ChEBI" id="CHEBI:46858"/>
        <dbReference type="ChEBI" id="CHEBI:61978"/>
        <dbReference type="ChEBI" id="CHEBI:456216"/>
        <dbReference type="EC" id="2.7.12.1"/>
    </reaction>
</comment>
<evidence type="ECO:0000256" key="4">
    <source>
        <dbReference type="ARBA" id="ARBA00022679"/>
    </source>
</evidence>
<dbReference type="PANTHER" id="PTHR24058:SF22">
    <property type="entry name" value="DUAL SPECIFICITY TYROSINE-PHOSPHORYLATION-REGULATED KINASE 4"/>
    <property type="match status" value="1"/>
</dbReference>
<dbReference type="InterPro" id="IPR000719">
    <property type="entry name" value="Prot_kinase_dom"/>
</dbReference>
<dbReference type="SUPFAM" id="SSF56112">
    <property type="entry name" value="Protein kinase-like (PK-like)"/>
    <property type="match status" value="1"/>
</dbReference>
<dbReference type="Proteomes" id="UP001470230">
    <property type="component" value="Unassembled WGS sequence"/>
</dbReference>
<evidence type="ECO:0000256" key="9">
    <source>
        <dbReference type="ARBA" id="ARBA00049308"/>
    </source>
</evidence>
<dbReference type="InterPro" id="IPR042521">
    <property type="entry name" value="DYRK"/>
</dbReference>
<dbReference type="InterPro" id="IPR011009">
    <property type="entry name" value="Kinase-like_dom_sf"/>
</dbReference>
<dbReference type="CDD" id="cd14210">
    <property type="entry name" value="PKc_DYRK"/>
    <property type="match status" value="1"/>
</dbReference>
<feature type="compositionally biased region" description="Polar residues" evidence="11">
    <location>
        <begin position="52"/>
        <end position="67"/>
    </location>
</feature>
<evidence type="ECO:0000256" key="3">
    <source>
        <dbReference type="ARBA" id="ARBA00022527"/>
    </source>
</evidence>
<feature type="compositionally biased region" description="Pro residues" evidence="11">
    <location>
        <begin position="20"/>
        <end position="31"/>
    </location>
</feature>
<evidence type="ECO:0000256" key="6">
    <source>
        <dbReference type="ARBA" id="ARBA00022777"/>
    </source>
</evidence>
<dbReference type="Gene3D" id="3.30.200.20">
    <property type="entry name" value="Phosphorylase Kinase, domain 1"/>
    <property type="match status" value="1"/>
</dbReference>
<keyword evidence="6" id="KW-0418">Kinase</keyword>
<dbReference type="Pfam" id="PF00069">
    <property type="entry name" value="Pkinase"/>
    <property type="match status" value="1"/>
</dbReference>
<evidence type="ECO:0000256" key="2">
    <source>
        <dbReference type="ARBA" id="ARBA00013203"/>
    </source>
</evidence>
<comment type="caution">
    <text evidence="13">The sequence shown here is derived from an EMBL/GenBank/DDBJ whole genome shotgun (WGS) entry which is preliminary data.</text>
</comment>
<dbReference type="EMBL" id="JAPFFF010000004">
    <property type="protein sequence ID" value="KAK8890965.1"/>
    <property type="molecule type" value="Genomic_DNA"/>
</dbReference>
<gene>
    <name evidence="13" type="ORF">M9Y10_028166</name>
</gene>
<feature type="domain" description="Protein kinase" evidence="12">
    <location>
        <begin position="153"/>
        <end position="444"/>
    </location>
</feature>
<evidence type="ECO:0000313" key="13">
    <source>
        <dbReference type="EMBL" id="KAK8890965.1"/>
    </source>
</evidence>
<sequence length="468" mass="53356">MNEEVIPYSARITPHYPNFPVEPPSQNPPPRSSRGRNLGSSNQKSSRVHPPSQKNGSSRSNPRNSQYRYRARRKATSPIVSNGPISPEEARIRFSPFLAAYEIEEIVAFPDIYFVGNPSSKIEIDPEDEYNQGFDDDTNNYKLIVGGHLAYRYEIISLFGAGAFGQVVRCFDHKTKSPVAIKVIVNTEQMHEQGQIEAQILSRLNAKEQHHIVRAFDFFIFRSHICITFEILGMNLYELSQSNDFHPLPARLVRLYALQMFSALEQCHRVGAIHCDIKPENVLLVPGSNALIKLIDFGSSCFAGQQKYEYIQSRFYRAPEVIIGVPYGPPMDIWSTALVIIELLIGRPLFPGDDEDEQLVMIAELLGEPPIEMVQNGKRSDEFFDEDNHIKELEDYPNRKPGSMNLAKVLNTNDTYIVDFLMKCLTWDPKVRLTAQQAMQHPWIRMKEVTLPHRTQNKKLPGLKGSRK</sequence>
<protein>
    <recommendedName>
        <fullName evidence="2">dual-specificity kinase</fullName>
        <ecNumber evidence="2">2.7.12.1</ecNumber>
    </recommendedName>
</protein>
<evidence type="ECO:0000256" key="5">
    <source>
        <dbReference type="ARBA" id="ARBA00022741"/>
    </source>
</evidence>
<evidence type="ECO:0000256" key="11">
    <source>
        <dbReference type="SAM" id="MobiDB-lite"/>
    </source>
</evidence>
<proteinExistence type="inferred from homology"/>
<name>A0ABR2KIK2_9EUKA</name>
<feature type="region of interest" description="Disordered" evidence="11">
    <location>
        <begin position="1"/>
        <end position="85"/>
    </location>
</feature>
<evidence type="ECO:0000256" key="10">
    <source>
        <dbReference type="ARBA" id="ARBA00051680"/>
    </source>
</evidence>